<keyword evidence="1" id="KW-0732">Signal</keyword>
<dbReference type="Proteomes" id="UP000694251">
    <property type="component" value="Chromosome 12"/>
</dbReference>
<dbReference type="GO" id="GO:0003964">
    <property type="term" value="F:RNA-directed DNA polymerase activity"/>
    <property type="evidence" value="ECO:0007669"/>
    <property type="project" value="UniProtKB-KW"/>
</dbReference>
<dbReference type="InterPro" id="IPR002156">
    <property type="entry name" value="RNaseH_domain"/>
</dbReference>
<dbReference type="GO" id="GO:0003676">
    <property type="term" value="F:nucleic acid binding"/>
    <property type="evidence" value="ECO:0007669"/>
    <property type="project" value="InterPro"/>
</dbReference>
<comment type="caution">
    <text evidence="4">The sequence shown here is derived from an EMBL/GenBank/DDBJ whole genome shotgun (WGS) entry which is preliminary data.</text>
</comment>
<dbReference type="Pfam" id="PF13456">
    <property type="entry name" value="RVT_3"/>
    <property type="match status" value="1"/>
</dbReference>
<keyword evidence="4" id="KW-0808">Transferase</keyword>
<protein>
    <submittedName>
        <fullName evidence="4">Reverse transcriptase zinc-binding domain</fullName>
    </submittedName>
</protein>
<proteinExistence type="predicted"/>
<dbReference type="EMBL" id="JAEFBJ010000012">
    <property type="protein sequence ID" value="KAG7545310.1"/>
    <property type="molecule type" value="Genomic_DNA"/>
</dbReference>
<evidence type="ECO:0000313" key="5">
    <source>
        <dbReference type="Proteomes" id="UP000694251"/>
    </source>
</evidence>
<keyword evidence="5" id="KW-1185">Reference proteome</keyword>
<evidence type="ECO:0000256" key="1">
    <source>
        <dbReference type="SAM" id="SignalP"/>
    </source>
</evidence>
<keyword evidence="4" id="KW-0548">Nucleotidyltransferase</keyword>
<dbReference type="GO" id="GO:0004523">
    <property type="term" value="F:RNA-DNA hybrid ribonuclease activity"/>
    <property type="evidence" value="ECO:0007669"/>
    <property type="project" value="InterPro"/>
</dbReference>
<reference evidence="4 5" key="1">
    <citation type="submission" date="2020-12" db="EMBL/GenBank/DDBJ databases">
        <title>Concerted genomic and epigenomic changes stabilize Arabidopsis allopolyploids.</title>
        <authorList>
            <person name="Chen Z."/>
        </authorList>
    </citation>
    <scope>NUCLEOTIDE SEQUENCE [LARGE SCALE GENOMIC DNA]</scope>
    <source>
        <strain evidence="4">As9502</strain>
        <tissue evidence="4">Leaf</tissue>
    </source>
</reference>
<feature type="signal peptide" evidence="1">
    <location>
        <begin position="1"/>
        <end position="21"/>
    </location>
</feature>
<sequence length="276" mass="31318">MFLWRALSGALAVSVCLQAHGMNTDLTCSLCQDAIESISHVLFQCWPAREVWEITNIPMPNQGFTDSLHDNLAFILKLMSNDGVSLNMRMAIPWILWGIWKHRNGIKYAGTQGDLNALVTHALEEAEVWNKLMEAPSHSSSGRATVIRLDSRWSKPPLEMLKSSNRIAAELRGFLWMLHSLYDLHLNNIEVWSDCNAAVEAIIDSPNWPRYHSYLDRIHRLLPQFGKVIFKVSSTKANGIAREIALSVTRDGRGQSYLARGGPVWLQSRIDEEKRR</sequence>
<feature type="domain" description="Reverse transcriptase zinc-binding" evidence="3">
    <location>
        <begin position="1"/>
        <end position="52"/>
    </location>
</feature>
<evidence type="ECO:0000313" key="4">
    <source>
        <dbReference type="EMBL" id="KAG7545310.1"/>
    </source>
</evidence>
<evidence type="ECO:0000259" key="3">
    <source>
        <dbReference type="Pfam" id="PF13966"/>
    </source>
</evidence>
<gene>
    <name evidence="4" type="ORF">ISN44_As12g007920</name>
</gene>
<dbReference type="OrthoDB" id="1097030at2759"/>
<dbReference type="AlphaFoldDB" id="A0A8T1YGT5"/>
<dbReference type="InterPro" id="IPR026960">
    <property type="entry name" value="RVT-Znf"/>
</dbReference>
<name>A0A8T1YGT5_ARASU</name>
<evidence type="ECO:0000259" key="2">
    <source>
        <dbReference type="Pfam" id="PF13456"/>
    </source>
</evidence>
<keyword evidence="4" id="KW-0695">RNA-directed DNA polymerase</keyword>
<feature type="domain" description="RNase H type-1" evidence="2">
    <location>
        <begin position="162"/>
        <end position="245"/>
    </location>
</feature>
<organism evidence="4 5">
    <name type="scientific">Arabidopsis suecica</name>
    <name type="common">Swedish thale-cress</name>
    <name type="synonym">Cardaminopsis suecica</name>
    <dbReference type="NCBI Taxonomy" id="45249"/>
    <lineage>
        <taxon>Eukaryota</taxon>
        <taxon>Viridiplantae</taxon>
        <taxon>Streptophyta</taxon>
        <taxon>Embryophyta</taxon>
        <taxon>Tracheophyta</taxon>
        <taxon>Spermatophyta</taxon>
        <taxon>Magnoliopsida</taxon>
        <taxon>eudicotyledons</taxon>
        <taxon>Gunneridae</taxon>
        <taxon>Pentapetalae</taxon>
        <taxon>rosids</taxon>
        <taxon>malvids</taxon>
        <taxon>Brassicales</taxon>
        <taxon>Brassicaceae</taxon>
        <taxon>Camelineae</taxon>
        <taxon>Arabidopsis</taxon>
    </lineage>
</organism>
<accession>A0A8T1YGT5</accession>
<dbReference type="Pfam" id="PF13966">
    <property type="entry name" value="zf-RVT"/>
    <property type="match status" value="1"/>
</dbReference>
<feature type="chain" id="PRO_5035920128" evidence="1">
    <location>
        <begin position="22"/>
        <end position="276"/>
    </location>
</feature>